<proteinExistence type="predicted"/>
<feature type="chain" id="PRO_5040349635" evidence="1">
    <location>
        <begin position="21"/>
        <end position="117"/>
    </location>
</feature>
<keyword evidence="1" id="KW-0732">Signal</keyword>
<sequence length="117" mass="13280">MSKLLVIILVSLYLVNNIECAEERNRTLIECPNIDNPGDLMEDLIYTAEKTLVLRVPDVGFYKNKISCILIVDQKLSKEDPGLNAGGFGEYFAEITLRRALFETIDYKIQVYTSSDN</sequence>
<dbReference type="AlphaFoldDB" id="A0A9N9TKV2"/>
<dbReference type="EMBL" id="OU900095">
    <property type="protein sequence ID" value="CAG9858249.1"/>
    <property type="molecule type" value="Genomic_DNA"/>
</dbReference>
<name>A0A9N9TKV2_PHYSR</name>
<evidence type="ECO:0000256" key="1">
    <source>
        <dbReference type="SAM" id="SignalP"/>
    </source>
</evidence>
<gene>
    <name evidence="2" type="ORF">PHYEVI_LOCUS4639</name>
</gene>
<keyword evidence="3" id="KW-1185">Reference proteome</keyword>
<evidence type="ECO:0000313" key="2">
    <source>
        <dbReference type="EMBL" id="CAG9858249.1"/>
    </source>
</evidence>
<accession>A0A9N9TKV2</accession>
<protein>
    <submittedName>
        <fullName evidence="2">Uncharacterized protein</fullName>
    </submittedName>
</protein>
<organism evidence="2 3">
    <name type="scientific">Phyllotreta striolata</name>
    <name type="common">Striped flea beetle</name>
    <name type="synonym">Crioceris striolata</name>
    <dbReference type="NCBI Taxonomy" id="444603"/>
    <lineage>
        <taxon>Eukaryota</taxon>
        <taxon>Metazoa</taxon>
        <taxon>Ecdysozoa</taxon>
        <taxon>Arthropoda</taxon>
        <taxon>Hexapoda</taxon>
        <taxon>Insecta</taxon>
        <taxon>Pterygota</taxon>
        <taxon>Neoptera</taxon>
        <taxon>Endopterygota</taxon>
        <taxon>Coleoptera</taxon>
        <taxon>Polyphaga</taxon>
        <taxon>Cucujiformia</taxon>
        <taxon>Chrysomeloidea</taxon>
        <taxon>Chrysomelidae</taxon>
        <taxon>Galerucinae</taxon>
        <taxon>Alticini</taxon>
        <taxon>Phyllotreta</taxon>
    </lineage>
</organism>
<reference evidence="2" key="1">
    <citation type="submission" date="2022-01" db="EMBL/GenBank/DDBJ databases">
        <authorList>
            <person name="King R."/>
        </authorList>
    </citation>
    <scope>NUCLEOTIDE SEQUENCE</scope>
</reference>
<evidence type="ECO:0000313" key="3">
    <source>
        <dbReference type="Proteomes" id="UP001153712"/>
    </source>
</evidence>
<dbReference type="Proteomes" id="UP001153712">
    <property type="component" value="Chromosome 2"/>
</dbReference>
<feature type="signal peptide" evidence="1">
    <location>
        <begin position="1"/>
        <end position="20"/>
    </location>
</feature>